<proteinExistence type="predicted"/>
<sequence length="124" mass="14260">MFNYSLRRKNPRLPGSHIFQQTLTISELILDVISNNVLTKFHEDWTINAISRVLKRKIPCPGLAAMFFHPTGTFTELAQDMIGKNHLTTFHEDWTINVASCVLTRHMLMTHDGRRTKGDHKSSL</sequence>
<dbReference type="EMBL" id="JAIWYP010000001">
    <property type="protein sequence ID" value="KAH3898086.1"/>
    <property type="molecule type" value="Genomic_DNA"/>
</dbReference>
<gene>
    <name evidence="1" type="ORF">DPMN_022283</name>
    <name evidence="2" type="ORF">DPMN_022285</name>
</gene>
<dbReference type="EMBL" id="JAIWYP010000001">
    <property type="protein sequence ID" value="KAH3898084.1"/>
    <property type="molecule type" value="Genomic_DNA"/>
</dbReference>
<keyword evidence="3" id="KW-1185">Reference proteome</keyword>
<organism evidence="1 3">
    <name type="scientific">Dreissena polymorpha</name>
    <name type="common">Zebra mussel</name>
    <name type="synonym">Mytilus polymorpha</name>
    <dbReference type="NCBI Taxonomy" id="45954"/>
    <lineage>
        <taxon>Eukaryota</taxon>
        <taxon>Metazoa</taxon>
        <taxon>Spiralia</taxon>
        <taxon>Lophotrochozoa</taxon>
        <taxon>Mollusca</taxon>
        <taxon>Bivalvia</taxon>
        <taxon>Autobranchia</taxon>
        <taxon>Heteroconchia</taxon>
        <taxon>Euheterodonta</taxon>
        <taxon>Imparidentia</taxon>
        <taxon>Neoheterodontei</taxon>
        <taxon>Myida</taxon>
        <taxon>Dreissenoidea</taxon>
        <taxon>Dreissenidae</taxon>
        <taxon>Dreissena</taxon>
    </lineage>
</organism>
<evidence type="ECO:0000313" key="2">
    <source>
        <dbReference type="EMBL" id="KAH3898086.1"/>
    </source>
</evidence>
<comment type="caution">
    <text evidence="1">The sequence shown here is derived from an EMBL/GenBank/DDBJ whole genome shotgun (WGS) entry which is preliminary data.</text>
</comment>
<reference evidence="1" key="2">
    <citation type="submission" date="2020-11" db="EMBL/GenBank/DDBJ databases">
        <authorList>
            <person name="McCartney M.A."/>
            <person name="Auch B."/>
            <person name="Kono T."/>
            <person name="Mallez S."/>
            <person name="Becker A."/>
            <person name="Gohl D.M."/>
            <person name="Silverstein K.A.T."/>
            <person name="Koren S."/>
            <person name="Bechman K.B."/>
            <person name="Herman A."/>
            <person name="Abrahante J.E."/>
            <person name="Garbe J."/>
        </authorList>
    </citation>
    <scope>NUCLEOTIDE SEQUENCE</scope>
    <source>
        <strain evidence="1">Duluth1</strain>
        <tissue evidence="1">Whole animal</tissue>
    </source>
</reference>
<dbReference type="AlphaFoldDB" id="A0A9D4NQ43"/>
<evidence type="ECO:0000313" key="3">
    <source>
        <dbReference type="Proteomes" id="UP000828390"/>
    </source>
</evidence>
<protein>
    <submittedName>
        <fullName evidence="1">Uncharacterized protein</fullName>
    </submittedName>
</protein>
<name>A0A9D4NQ43_DREPO</name>
<reference evidence="1" key="1">
    <citation type="journal article" date="2019" name="bioRxiv">
        <title>The Genome of the Zebra Mussel, Dreissena polymorpha: A Resource for Invasive Species Research.</title>
        <authorList>
            <person name="McCartney M.A."/>
            <person name="Auch B."/>
            <person name="Kono T."/>
            <person name="Mallez S."/>
            <person name="Zhang Y."/>
            <person name="Obille A."/>
            <person name="Becker A."/>
            <person name="Abrahante J.E."/>
            <person name="Garbe J."/>
            <person name="Badalamenti J.P."/>
            <person name="Herman A."/>
            <person name="Mangelson H."/>
            <person name="Liachko I."/>
            <person name="Sullivan S."/>
            <person name="Sone E.D."/>
            <person name="Koren S."/>
            <person name="Silverstein K.A.T."/>
            <person name="Beckman K.B."/>
            <person name="Gohl D.M."/>
        </authorList>
    </citation>
    <scope>NUCLEOTIDE SEQUENCE</scope>
    <source>
        <strain evidence="1">Duluth1</strain>
        <tissue evidence="1">Whole animal</tissue>
    </source>
</reference>
<evidence type="ECO:0000313" key="1">
    <source>
        <dbReference type="EMBL" id="KAH3898084.1"/>
    </source>
</evidence>
<dbReference type="Proteomes" id="UP000828390">
    <property type="component" value="Unassembled WGS sequence"/>
</dbReference>
<accession>A0A9D4NQ43</accession>